<name>A0ABP0JA06_9DINO</name>
<dbReference type="InterPro" id="IPR011761">
    <property type="entry name" value="ATP-grasp"/>
</dbReference>
<sequence>MMAETGELVPSVVLVVDPLSIGACLSKVAAARGFLVIALWSKEGTASTRKLSSCADHSKEKVYWATMEEEVSIEETVKAIQQSIESIHPGAHIRGCVPGSEAGVNLAELVSEHLGLQCNGLFPGGDRRNKHVQRNALLVAGCRAVQEVCGCAWEDVKENLKHLGLPIVVKPVQSSGTDGVQLCRSMGEVEEHFRHLRCTKRRLTSSDTAVLCQEFLSGQEYVVDHVSRNGVHKTVMVWVYEKQPANGCDFVYFAMRPVEVEDCPAGLIEYTRAALDALKFCHGATHAEVIMTKDGPCLVEMNVRMMGALGCYVNLARLLTGTSHPEATVDCLDGERFDALPDVPRAFEASGRVIFLVSYFSGIVTGMPGYAQMHKLSSFMELHTSLSIGSKVELTVDAFTFAGILVLAGHKEQIEADVEEVRQMEKEGLFCFEPPSFGGA</sequence>
<evidence type="ECO:0000256" key="1">
    <source>
        <dbReference type="ARBA" id="ARBA00022598"/>
    </source>
</evidence>
<keyword evidence="1 6" id="KW-0436">Ligase</keyword>
<gene>
    <name evidence="6" type="ORF">SCF082_LOCUS10975</name>
</gene>
<dbReference type="PANTHER" id="PTHR43585:SF2">
    <property type="entry name" value="ATP-GRASP ENZYME FSQD"/>
    <property type="match status" value="1"/>
</dbReference>
<dbReference type="SUPFAM" id="SSF56059">
    <property type="entry name" value="Glutathione synthetase ATP-binding domain-like"/>
    <property type="match status" value="1"/>
</dbReference>
<evidence type="ECO:0000256" key="2">
    <source>
        <dbReference type="ARBA" id="ARBA00022741"/>
    </source>
</evidence>
<evidence type="ECO:0000256" key="3">
    <source>
        <dbReference type="ARBA" id="ARBA00022840"/>
    </source>
</evidence>
<evidence type="ECO:0000256" key="4">
    <source>
        <dbReference type="PROSITE-ProRule" id="PRU00409"/>
    </source>
</evidence>
<evidence type="ECO:0000259" key="5">
    <source>
        <dbReference type="PROSITE" id="PS50975"/>
    </source>
</evidence>
<dbReference type="PANTHER" id="PTHR43585">
    <property type="entry name" value="FUMIPYRROLE BIOSYNTHESIS PROTEIN C"/>
    <property type="match status" value="1"/>
</dbReference>
<evidence type="ECO:0000313" key="6">
    <source>
        <dbReference type="EMBL" id="CAK9011151.1"/>
    </source>
</evidence>
<dbReference type="EMBL" id="CAXAMM010006469">
    <property type="protein sequence ID" value="CAK9011151.1"/>
    <property type="molecule type" value="Genomic_DNA"/>
</dbReference>
<keyword evidence="7" id="KW-1185">Reference proteome</keyword>
<keyword evidence="2 4" id="KW-0547">Nucleotide-binding</keyword>
<dbReference type="Proteomes" id="UP001642464">
    <property type="component" value="Unassembled WGS sequence"/>
</dbReference>
<reference evidence="6 7" key="1">
    <citation type="submission" date="2024-02" db="EMBL/GenBank/DDBJ databases">
        <authorList>
            <person name="Chen Y."/>
            <person name="Shah S."/>
            <person name="Dougan E. K."/>
            <person name="Thang M."/>
            <person name="Chan C."/>
        </authorList>
    </citation>
    <scope>NUCLEOTIDE SEQUENCE [LARGE SCALE GENOMIC DNA]</scope>
</reference>
<dbReference type="Pfam" id="PF13535">
    <property type="entry name" value="ATP-grasp_4"/>
    <property type="match status" value="1"/>
</dbReference>
<proteinExistence type="predicted"/>
<keyword evidence="3 4" id="KW-0067">ATP-binding</keyword>
<accession>A0ABP0JA06</accession>
<evidence type="ECO:0000313" key="7">
    <source>
        <dbReference type="Proteomes" id="UP001642464"/>
    </source>
</evidence>
<protein>
    <submittedName>
        <fullName evidence="6">Dapdiamide A synthase (ATP-dependent N-fumaramoyl-DAP-amino acid ligase)</fullName>
    </submittedName>
</protein>
<feature type="domain" description="ATP-grasp" evidence="5">
    <location>
        <begin position="134"/>
        <end position="333"/>
    </location>
</feature>
<organism evidence="6 7">
    <name type="scientific">Durusdinium trenchii</name>
    <dbReference type="NCBI Taxonomy" id="1381693"/>
    <lineage>
        <taxon>Eukaryota</taxon>
        <taxon>Sar</taxon>
        <taxon>Alveolata</taxon>
        <taxon>Dinophyceae</taxon>
        <taxon>Suessiales</taxon>
        <taxon>Symbiodiniaceae</taxon>
        <taxon>Durusdinium</taxon>
    </lineage>
</organism>
<dbReference type="InterPro" id="IPR052032">
    <property type="entry name" value="ATP-dep_AA_Ligase"/>
</dbReference>
<dbReference type="GO" id="GO:0016874">
    <property type="term" value="F:ligase activity"/>
    <property type="evidence" value="ECO:0007669"/>
    <property type="project" value="UniProtKB-KW"/>
</dbReference>
<dbReference type="PROSITE" id="PS50975">
    <property type="entry name" value="ATP_GRASP"/>
    <property type="match status" value="1"/>
</dbReference>
<dbReference type="Gene3D" id="3.30.470.20">
    <property type="entry name" value="ATP-grasp fold, B domain"/>
    <property type="match status" value="1"/>
</dbReference>
<comment type="caution">
    <text evidence="6">The sequence shown here is derived from an EMBL/GenBank/DDBJ whole genome shotgun (WGS) entry which is preliminary data.</text>
</comment>